<organism evidence="1 2">
    <name type="scientific">Candidatus Magnetoglobus multicellularis str. Araruama</name>
    <dbReference type="NCBI Taxonomy" id="890399"/>
    <lineage>
        <taxon>Bacteria</taxon>
        <taxon>Pseudomonadati</taxon>
        <taxon>Thermodesulfobacteriota</taxon>
        <taxon>Desulfobacteria</taxon>
        <taxon>Desulfobacterales</taxon>
        <taxon>Desulfobacteraceae</taxon>
        <taxon>Candidatus Magnetoglobus</taxon>
    </lineage>
</organism>
<dbReference type="EMBL" id="ATBP01001839">
    <property type="protein sequence ID" value="ETR66649.1"/>
    <property type="molecule type" value="Genomic_DNA"/>
</dbReference>
<evidence type="ECO:0000313" key="2">
    <source>
        <dbReference type="Proteomes" id="UP000189670"/>
    </source>
</evidence>
<protein>
    <submittedName>
        <fullName evidence="1">Uncharacterized protein</fullName>
    </submittedName>
</protein>
<dbReference type="Proteomes" id="UP000189670">
    <property type="component" value="Unassembled WGS sequence"/>
</dbReference>
<accession>A0A1V1NVN4</accession>
<comment type="caution">
    <text evidence="1">The sequence shown here is derived from an EMBL/GenBank/DDBJ whole genome shotgun (WGS) entry which is preliminary data.</text>
</comment>
<sequence>MKQMNHLAILIFILIGSYFITGSVYAESVQKTINFQGYLTTSDGVAVMDDTYTMTFSLWDGPNDSTATKLWEETVPLSVTRGIYSVNLGETNPFPYSLNFGEQYYIGVQVENDEIMKINGLLIPVVNTWHVFRTDSVGGRNVRSINQSSTLDNTDDIVFTTGDITVNLPSAADVPEKMVYN</sequence>
<proteinExistence type="predicted"/>
<evidence type="ECO:0000313" key="1">
    <source>
        <dbReference type="EMBL" id="ETR66649.1"/>
    </source>
</evidence>
<dbReference type="AlphaFoldDB" id="A0A1V1NVN4"/>
<reference evidence="2" key="1">
    <citation type="submission" date="2012-11" db="EMBL/GenBank/DDBJ databases">
        <authorList>
            <person name="Lucero-Rivera Y.E."/>
            <person name="Tovar-Ramirez D."/>
        </authorList>
    </citation>
    <scope>NUCLEOTIDE SEQUENCE [LARGE SCALE GENOMIC DNA]</scope>
    <source>
        <strain evidence="2">Araruama</strain>
    </source>
</reference>
<gene>
    <name evidence="1" type="ORF">OMM_05551</name>
</gene>
<name>A0A1V1NVN4_9BACT</name>